<dbReference type="InterPro" id="IPR058792">
    <property type="entry name" value="Beta-barrel_RND_2"/>
</dbReference>
<keyword evidence="7" id="KW-1185">Reference proteome</keyword>
<dbReference type="InterPro" id="IPR051909">
    <property type="entry name" value="MFP_Cation_Efflux"/>
</dbReference>
<dbReference type="GO" id="GO:0030288">
    <property type="term" value="C:outer membrane-bounded periplasmic space"/>
    <property type="evidence" value="ECO:0007669"/>
    <property type="project" value="TreeGrafter"/>
</dbReference>
<dbReference type="SUPFAM" id="SSF111369">
    <property type="entry name" value="HlyD-like secretion proteins"/>
    <property type="match status" value="1"/>
</dbReference>
<feature type="domain" description="CusB-like beta-barrel" evidence="3">
    <location>
        <begin position="248"/>
        <end position="325"/>
    </location>
</feature>
<dbReference type="Proteomes" id="UP000194440">
    <property type="component" value="Chromosome"/>
</dbReference>
<evidence type="ECO:0000256" key="2">
    <source>
        <dbReference type="ARBA" id="ARBA00022448"/>
    </source>
</evidence>
<organism evidence="6 7">
    <name type="scientific">Acidovorax carolinensis</name>
    <dbReference type="NCBI Taxonomy" id="553814"/>
    <lineage>
        <taxon>Bacteria</taxon>
        <taxon>Pseudomonadati</taxon>
        <taxon>Pseudomonadota</taxon>
        <taxon>Betaproteobacteria</taxon>
        <taxon>Burkholderiales</taxon>
        <taxon>Comamonadaceae</taxon>
        <taxon>Acidovorax</taxon>
    </lineage>
</organism>
<evidence type="ECO:0000259" key="5">
    <source>
        <dbReference type="Pfam" id="PF25975"/>
    </source>
</evidence>
<dbReference type="RefSeq" id="WP_086927815.1">
    <property type="nucleotide sequence ID" value="NZ_CP021366.1"/>
</dbReference>
<dbReference type="GO" id="GO:0060003">
    <property type="term" value="P:copper ion export"/>
    <property type="evidence" value="ECO:0007669"/>
    <property type="project" value="TreeGrafter"/>
</dbReference>
<dbReference type="Gene3D" id="2.40.420.20">
    <property type="match status" value="1"/>
</dbReference>
<dbReference type="Gene3D" id="1.10.287.470">
    <property type="entry name" value="Helix hairpin bin"/>
    <property type="match status" value="1"/>
</dbReference>
<name>A0A240UE41_9BURK</name>
<accession>A0A240UE41</accession>
<reference evidence="6" key="1">
    <citation type="submission" date="2017-05" db="EMBL/GenBank/DDBJ databases">
        <title>Polyphasic characterization of four soil-derived phenanthrene-degrading Acidovorax strains and proposal of Acidovorax phenanthrenivorans sp. nov.</title>
        <authorList>
            <person name="Singleton D."/>
            <person name="Lee J."/>
            <person name="Dickey A.N."/>
            <person name="Stroud A."/>
            <person name="Scholl E.H."/>
            <person name="Wright F.A."/>
            <person name="Aitken M.D."/>
        </authorList>
    </citation>
    <scope>NUCLEOTIDE SEQUENCE</scope>
    <source>
        <strain evidence="6">P4</strain>
    </source>
</reference>
<dbReference type="AlphaFoldDB" id="A0A240UE41"/>
<evidence type="ECO:0000259" key="3">
    <source>
        <dbReference type="Pfam" id="PF25954"/>
    </source>
</evidence>
<dbReference type="GO" id="GO:0046914">
    <property type="term" value="F:transition metal ion binding"/>
    <property type="evidence" value="ECO:0007669"/>
    <property type="project" value="TreeGrafter"/>
</dbReference>
<dbReference type="Pfam" id="PF25973">
    <property type="entry name" value="BSH_CzcB"/>
    <property type="match status" value="1"/>
</dbReference>
<keyword evidence="2" id="KW-0813">Transport</keyword>
<dbReference type="Pfam" id="PF25975">
    <property type="entry name" value="CzcB_C"/>
    <property type="match status" value="1"/>
</dbReference>
<evidence type="ECO:0000313" key="6">
    <source>
        <dbReference type="EMBL" id="ART59748.1"/>
    </source>
</evidence>
<dbReference type="KEGG" id="acip:CBP36_13760"/>
<dbReference type="GO" id="GO:0015679">
    <property type="term" value="P:plasma membrane copper ion transport"/>
    <property type="evidence" value="ECO:0007669"/>
    <property type="project" value="TreeGrafter"/>
</dbReference>
<dbReference type="EMBL" id="CP021366">
    <property type="protein sequence ID" value="ART59748.1"/>
    <property type="molecule type" value="Genomic_DNA"/>
</dbReference>
<dbReference type="Gene3D" id="2.40.50.100">
    <property type="match status" value="1"/>
</dbReference>
<dbReference type="GO" id="GO:0016020">
    <property type="term" value="C:membrane"/>
    <property type="evidence" value="ECO:0007669"/>
    <property type="project" value="InterPro"/>
</dbReference>
<dbReference type="InterPro" id="IPR006143">
    <property type="entry name" value="RND_pump_MFP"/>
</dbReference>
<dbReference type="Gene3D" id="2.40.30.170">
    <property type="match status" value="1"/>
</dbReference>
<dbReference type="NCBIfam" id="TIGR01730">
    <property type="entry name" value="RND_mfp"/>
    <property type="match status" value="1"/>
</dbReference>
<comment type="similarity">
    <text evidence="1">Belongs to the membrane fusion protein (MFP) (TC 8.A.1) family.</text>
</comment>
<dbReference type="Pfam" id="PF25954">
    <property type="entry name" value="Beta-barrel_RND_2"/>
    <property type="match status" value="1"/>
</dbReference>
<dbReference type="PANTHER" id="PTHR30097">
    <property type="entry name" value="CATION EFFLUX SYSTEM PROTEIN CUSB"/>
    <property type="match status" value="1"/>
</dbReference>
<gene>
    <name evidence="6" type="ORF">CBP36_13760</name>
</gene>
<proteinExistence type="inferred from homology"/>
<feature type="domain" description="CzcB-like barrel-sandwich hybrid" evidence="4">
    <location>
        <begin position="98"/>
        <end position="232"/>
    </location>
</feature>
<dbReference type="OrthoDB" id="9806939at2"/>
<evidence type="ECO:0000313" key="7">
    <source>
        <dbReference type="Proteomes" id="UP000194440"/>
    </source>
</evidence>
<protein>
    <submittedName>
        <fullName evidence="6">Efflux transporter periplasmic adaptor subunit</fullName>
    </submittedName>
</protein>
<dbReference type="GO" id="GO:0022857">
    <property type="term" value="F:transmembrane transporter activity"/>
    <property type="evidence" value="ECO:0007669"/>
    <property type="project" value="InterPro"/>
</dbReference>
<evidence type="ECO:0000259" key="4">
    <source>
        <dbReference type="Pfam" id="PF25973"/>
    </source>
</evidence>
<dbReference type="InterPro" id="IPR058647">
    <property type="entry name" value="BSH_CzcB-like"/>
</dbReference>
<dbReference type="FunFam" id="2.40.30.170:FF:000010">
    <property type="entry name" value="Efflux RND transporter periplasmic adaptor subunit"/>
    <property type="match status" value="1"/>
</dbReference>
<evidence type="ECO:0000256" key="1">
    <source>
        <dbReference type="ARBA" id="ARBA00009477"/>
    </source>
</evidence>
<dbReference type="InterPro" id="IPR058649">
    <property type="entry name" value="CzcB_C"/>
</dbReference>
<sequence length="409" mass="43026">MVHLFPLRQRTHSGRAPLAASGLLVMALAGGSAALLSGCGPAAPPAAEPEAPAPVVQDGQLRFQSGHPQLALLGVTEARPAQSVAVDLPARLVWNEERTQRIYPAFAGRVSSMRADLGQSVKAGSPLATLASPDFGQAQAETAKARVDQSLAQQALRRQRELFDAGIVARKDLEQAEADAARAQAEVARAAARTSLYGGSAGVNQQLALTSSIDGVVVERNLNPGQEVRPDQSGPGAPALFVVTDPTTLWVQIEAREDHLAALRPGDRFALEVQAYPGESFNGQVMAASDAIDPTTRTLTVRGVLPNADRRLKAQMLATVHLKESRVSGTVIPAQAVTLRGAIHTVFVQRAPGVFQSQAVTLGHEGPREVVVTKGLVAGDKVVTQNVLLLARQFQIAAEEAAMKKGAPQ</sequence>
<feature type="domain" description="CzcB-like C-terminal circularly permuted SH3-like" evidence="5">
    <location>
        <begin position="332"/>
        <end position="387"/>
    </location>
</feature>
<dbReference type="PANTHER" id="PTHR30097:SF4">
    <property type="entry name" value="SLR6042 PROTEIN"/>
    <property type="match status" value="1"/>
</dbReference>